<keyword evidence="1" id="KW-0472">Membrane</keyword>
<dbReference type="OrthoDB" id="6839462at2"/>
<gene>
    <name evidence="2" type="ORF">EV695_1294</name>
</gene>
<keyword evidence="1" id="KW-1133">Transmembrane helix</keyword>
<accession>A0A4R1EY36</accession>
<dbReference type="AlphaFoldDB" id="A0A4R1EY36"/>
<evidence type="ECO:0000313" key="2">
    <source>
        <dbReference type="EMBL" id="TCJ86796.1"/>
    </source>
</evidence>
<organism evidence="2 3">
    <name type="scientific">Cocleimonas flava</name>
    <dbReference type="NCBI Taxonomy" id="634765"/>
    <lineage>
        <taxon>Bacteria</taxon>
        <taxon>Pseudomonadati</taxon>
        <taxon>Pseudomonadota</taxon>
        <taxon>Gammaproteobacteria</taxon>
        <taxon>Thiotrichales</taxon>
        <taxon>Thiotrichaceae</taxon>
        <taxon>Cocleimonas</taxon>
    </lineage>
</organism>
<protein>
    <recommendedName>
        <fullName evidence="4">TadE-like protein</fullName>
    </recommendedName>
</protein>
<feature type="transmembrane region" description="Helical" evidence="1">
    <location>
        <begin position="12"/>
        <end position="33"/>
    </location>
</feature>
<name>A0A4R1EY36_9GAMM</name>
<keyword evidence="3" id="KW-1185">Reference proteome</keyword>
<reference evidence="2 3" key="1">
    <citation type="submission" date="2019-03" db="EMBL/GenBank/DDBJ databases">
        <title>Genomic Encyclopedia of Type Strains, Phase IV (KMG-IV): sequencing the most valuable type-strain genomes for metagenomic binning, comparative biology and taxonomic classification.</title>
        <authorList>
            <person name="Goeker M."/>
        </authorList>
    </citation>
    <scope>NUCLEOTIDE SEQUENCE [LARGE SCALE GENOMIC DNA]</scope>
    <source>
        <strain evidence="2 3">DSM 24830</strain>
    </source>
</reference>
<dbReference type="RefSeq" id="WP_131905128.1">
    <property type="nucleotide sequence ID" value="NZ_BAAAFU010000004.1"/>
</dbReference>
<dbReference type="Proteomes" id="UP000294887">
    <property type="component" value="Unassembled WGS sequence"/>
</dbReference>
<evidence type="ECO:0000313" key="3">
    <source>
        <dbReference type="Proteomes" id="UP000294887"/>
    </source>
</evidence>
<comment type="caution">
    <text evidence="2">The sequence shown here is derived from an EMBL/GenBank/DDBJ whole genome shotgun (WGS) entry which is preliminary data.</text>
</comment>
<keyword evidence="1" id="KW-0812">Transmembrane</keyword>
<proteinExistence type="predicted"/>
<evidence type="ECO:0000256" key="1">
    <source>
        <dbReference type="SAM" id="Phobius"/>
    </source>
</evidence>
<sequence length="289" mass="33036">MLRRNQNGAVWVEFLVAASTVLLSMFFLIPMLGKYMDIRHSTESAARYSAWERTVWHGSVGEYDSSNTQQKLSSHIENESNHRVLGNGNTLIYGEQKNDSDQQNMNVDSMHYFNNHNTEQYEELLKTKSNTADTSKQYFSLIENQTEAPGFSAIDTIFGLYGWMMDGGFSSLEDKGYYTETVSTSAKTPTWMGESQYIENSTPFVNDVMSFTASNSILVDGWGAGGSDDNIERVRDMKAKFQEDSLDFVVEAMKFPYIFFRPFVEELWDIDVDKIDDELLLDETHLGQY</sequence>
<dbReference type="EMBL" id="SMFQ01000003">
    <property type="protein sequence ID" value="TCJ86796.1"/>
    <property type="molecule type" value="Genomic_DNA"/>
</dbReference>
<evidence type="ECO:0008006" key="4">
    <source>
        <dbReference type="Google" id="ProtNLM"/>
    </source>
</evidence>